<dbReference type="PANTHER" id="PTHR34597:SF3">
    <property type="entry name" value="OUTER MEMBRANE TRANSPORTER CDIB"/>
    <property type="match status" value="1"/>
</dbReference>
<dbReference type="Gene3D" id="3.10.20.310">
    <property type="entry name" value="membrane protein fhac"/>
    <property type="match status" value="1"/>
</dbReference>
<dbReference type="RefSeq" id="WP_133678975.1">
    <property type="nucleotide sequence ID" value="NZ_SNZP01000003.1"/>
</dbReference>
<feature type="chain" id="PRO_5020905237" evidence="9">
    <location>
        <begin position="20"/>
        <end position="546"/>
    </location>
</feature>
<dbReference type="GO" id="GO:0009279">
    <property type="term" value="C:cell outer membrane"/>
    <property type="evidence" value="ECO:0007669"/>
    <property type="project" value="UniProtKB-SubCell"/>
</dbReference>
<dbReference type="EMBL" id="SNZP01000003">
    <property type="protein sequence ID" value="TDR81617.1"/>
    <property type="molecule type" value="Genomic_DNA"/>
</dbReference>
<reference evidence="11 12" key="1">
    <citation type="submission" date="2019-03" db="EMBL/GenBank/DDBJ databases">
        <title>Genomic Encyclopedia of Type Strains, Phase III (KMG-III): the genomes of soil and plant-associated and newly described type strains.</title>
        <authorList>
            <person name="Whitman W."/>
        </authorList>
    </citation>
    <scope>NUCLEOTIDE SEQUENCE [LARGE SCALE GENOMIC DNA]</scope>
    <source>
        <strain evidence="11 12">CECT 8976</strain>
    </source>
</reference>
<evidence type="ECO:0000256" key="3">
    <source>
        <dbReference type="ARBA" id="ARBA00022448"/>
    </source>
</evidence>
<evidence type="ECO:0000256" key="4">
    <source>
        <dbReference type="ARBA" id="ARBA00022452"/>
    </source>
</evidence>
<feature type="signal peptide" evidence="9">
    <location>
        <begin position="1"/>
        <end position="19"/>
    </location>
</feature>
<evidence type="ECO:0000256" key="2">
    <source>
        <dbReference type="ARBA" id="ARBA00009055"/>
    </source>
</evidence>
<feature type="domain" description="POTRA" evidence="10">
    <location>
        <begin position="69"/>
        <end position="142"/>
    </location>
</feature>
<dbReference type="Pfam" id="PF03865">
    <property type="entry name" value="ShlB"/>
    <property type="match status" value="1"/>
</dbReference>
<evidence type="ECO:0000256" key="5">
    <source>
        <dbReference type="ARBA" id="ARBA00022692"/>
    </source>
</evidence>
<dbReference type="PIRSF" id="PIRSF029745">
    <property type="entry name" value="FhaC"/>
    <property type="match status" value="1"/>
</dbReference>
<evidence type="ECO:0000256" key="8">
    <source>
        <dbReference type="ARBA" id="ARBA00023237"/>
    </source>
</evidence>
<evidence type="ECO:0000259" key="10">
    <source>
        <dbReference type="PROSITE" id="PS51779"/>
    </source>
</evidence>
<dbReference type="Pfam" id="PF17287">
    <property type="entry name" value="POTRA_3"/>
    <property type="match status" value="1"/>
</dbReference>
<dbReference type="InterPro" id="IPR035251">
    <property type="entry name" value="ShlB_POTRA"/>
</dbReference>
<keyword evidence="8" id="KW-0998">Cell outer membrane</keyword>
<dbReference type="InterPro" id="IPR027282">
    <property type="entry name" value="TPS"/>
</dbReference>
<evidence type="ECO:0000256" key="6">
    <source>
        <dbReference type="ARBA" id="ARBA00022927"/>
    </source>
</evidence>
<dbReference type="InterPro" id="IPR005565">
    <property type="entry name" value="Hemolysn_activator_HlyB_C"/>
</dbReference>
<dbReference type="GO" id="GO:0098046">
    <property type="term" value="C:type V protein secretion system complex"/>
    <property type="evidence" value="ECO:0007669"/>
    <property type="project" value="TreeGrafter"/>
</dbReference>
<dbReference type="Proteomes" id="UP000295611">
    <property type="component" value="Unassembled WGS sequence"/>
</dbReference>
<dbReference type="InterPro" id="IPR034746">
    <property type="entry name" value="POTRA"/>
</dbReference>
<keyword evidence="9" id="KW-0732">Signal</keyword>
<dbReference type="GO" id="GO:0008320">
    <property type="term" value="F:protein transmembrane transporter activity"/>
    <property type="evidence" value="ECO:0007669"/>
    <property type="project" value="TreeGrafter"/>
</dbReference>
<dbReference type="Pfam" id="PF08479">
    <property type="entry name" value="POTRA_2"/>
    <property type="match status" value="1"/>
</dbReference>
<dbReference type="Gene3D" id="2.40.160.50">
    <property type="entry name" value="membrane protein fhac: a member of the omp85/tpsb transporter family"/>
    <property type="match status" value="1"/>
</dbReference>
<evidence type="ECO:0000256" key="7">
    <source>
        <dbReference type="ARBA" id="ARBA00023136"/>
    </source>
</evidence>
<dbReference type="OrthoDB" id="290122at2"/>
<dbReference type="PROSITE" id="PS51779">
    <property type="entry name" value="POTRA"/>
    <property type="match status" value="1"/>
</dbReference>
<evidence type="ECO:0000313" key="12">
    <source>
        <dbReference type="Proteomes" id="UP000295611"/>
    </source>
</evidence>
<evidence type="ECO:0000256" key="9">
    <source>
        <dbReference type="SAM" id="SignalP"/>
    </source>
</evidence>
<keyword evidence="6" id="KW-0653">Protein transport</keyword>
<keyword evidence="3" id="KW-0813">Transport</keyword>
<keyword evidence="7" id="KW-0472">Membrane</keyword>
<comment type="similarity">
    <text evidence="2">Belongs to the TPS (TC 1.B.20) family.</text>
</comment>
<evidence type="ECO:0000313" key="11">
    <source>
        <dbReference type="EMBL" id="TDR81617.1"/>
    </source>
</evidence>
<comment type="subcellular location">
    <subcellularLocation>
        <location evidence="1">Cell outer membrane</location>
    </subcellularLocation>
</comment>
<keyword evidence="12" id="KW-1185">Reference proteome</keyword>
<organism evidence="11 12">
    <name type="scientific">Paludibacterium purpuratum</name>
    <dbReference type="NCBI Taxonomy" id="1144873"/>
    <lineage>
        <taxon>Bacteria</taxon>
        <taxon>Pseudomonadati</taxon>
        <taxon>Pseudomonadota</taxon>
        <taxon>Betaproteobacteria</taxon>
        <taxon>Neisseriales</taxon>
        <taxon>Chromobacteriaceae</taxon>
        <taxon>Paludibacterium</taxon>
    </lineage>
</organism>
<sequence>MRFWVKAIGLALWLLPAWAASLPGDLDARRLMQDSERRLQQQLDARRQMPGGAGEAPLAPAAQADTRCLPIRSLRISGVVLLDSADRAALPPLPTDCLSAQSIDELVRALTARYVAHGYIAVRVHVQPVDAQGTVELRVEEGRVEAIRHPDGSAVPGNLFPGVTGRPLNLRDIEQGLDQANRLASSQATVAIAPGESTGGSVLVLSDSEQPVPHALLSFDNTGSDSTGRLLATGNLALDNPSGHFDFLSLNAQASLDDTATHHSSNGAFLYQLPLGYRTLTFNHAQSDYLNTLVIAGQVIPLSGETLQSSARLDQVISRDQQQIGSLYGSLTHKQVRNRFMGEVQQLSSPTLTLATLGYNRLQLLPQGNVTLDLSLTRGLRWFGADSAAERQNDALPDPQFSRLNLSLGSVQQFGPWQWQSALQGQASREPLPAIEQLELADNGAVRGYRHNSLAGETGWVWRNTWSWRTRVQDIAWLPHLGVDVGREFPRDGVTPWQTVMGMSVGLAVAWHALSLDIEYSRPLKAPAGFAPEPKQVLARLIWQCW</sequence>
<comment type="caution">
    <text evidence="11">The sequence shown here is derived from an EMBL/GenBank/DDBJ whole genome shotgun (WGS) entry which is preliminary data.</text>
</comment>
<proteinExistence type="inferred from homology"/>
<keyword evidence="4" id="KW-1134">Transmembrane beta strand</keyword>
<keyword evidence="5" id="KW-0812">Transmembrane</keyword>
<name>A0A4R7BD95_9NEIS</name>
<dbReference type="InterPro" id="IPR013686">
    <property type="entry name" value="Polypept-transport_assoc_ShlB"/>
</dbReference>
<dbReference type="GO" id="GO:0046819">
    <property type="term" value="P:protein secretion by the type V secretion system"/>
    <property type="evidence" value="ECO:0007669"/>
    <property type="project" value="TreeGrafter"/>
</dbReference>
<evidence type="ECO:0000256" key="1">
    <source>
        <dbReference type="ARBA" id="ARBA00004442"/>
    </source>
</evidence>
<gene>
    <name evidence="11" type="ORF">DFP86_103275</name>
</gene>
<dbReference type="PANTHER" id="PTHR34597">
    <property type="entry name" value="SLR1661 PROTEIN"/>
    <property type="match status" value="1"/>
</dbReference>
<dbReference type="InterPro" id="IPR051544">
    <property type="entry name" value="TPS_OM_transporter"/>
</dbReference>
<dbReference type="AlphaFoldDB" id="A0A4R7BD95"/>
<protein>
    <submittedName>
        <fullName evidence="11">Hemolysin activation/secretion protein</fullName>
    </submittedName>
</protein>
<accession>A0A4R7BD95</accession>